<evidence type="ECO:0000256" key="3">
    <source>
        <dbReference type="ARBA" id="ARBA00022692"/>
    </source>
</evidence>
<dbReference type="FunFam" id="1.10.287.110:FF:000038">
    <property type="entry name" value="DnaJ protein ERDJ2A"/>
    <property type="match status" value="1"/>
</dbReference>
<keyword evidence="6 10" id="KW-1133">Transmembrane helix</keyword>
<evidence type="ECO:0000256" key="5">
    <source>
        <dbReference type="ARBA" id="ARBA00022927"/>
    </source>
</evidence>
<evidence type="ECO:0000256" key="6">
    <source>
        <dbReference type="ARBA" id="ARBA00022989"/>
    </source>
</evidence>
<feature type="domain" description="J" evidence="11">
    <location>
        <begin position="100"/>
        <end position="165"/>
    </location>
</feature>
<evidence type="ECO:0000256" key="2">
    <source>
        <dbReference type="ARBA" id="ARBA00022448"/>
    </source>
</evidence>
<evidence type="ECO:0000256" key="9">
    <source>
        <dbReference type="SAM" id="MobiDB-lite"/>
    </source>
</evidence>
<sequence>MADQETHGSTPMFGIFLLSMYSLFLIPITLWKLSGGSSEDGEVVKTWSTGKGSNGKGKQTSSMVAHLRTVFSNRMLVAWLAWGLVLWYVKHSMGEVESFDPFQILQVSLDASDQEIKKAYRRLSLQYHPDKNPDPKAHQYFATYVAKAYKALTDEVSRENYKKYGHPDGPQAMSVSVALPEWFFSKDKQTAPLILLVLLFGGIVAPLGIAAWYLMGTQKYVGANQVMEETQALFLDSRYGVKASQALGRIPETMVCAMEFIQMPTPPEQGTAMDELRKTVLRLHPDLKDKSMFWKRKTSVLKVHMLLLAHLSRADISPVLAKDLNFVLTKGLPLLQEMLGIAILPRVQPGYGWMTPAVGCIELMQCIVQAVPLSSKKAAHVGKSNESAAALLQLPHFDNEVLRKLARKKVKLLPELQQMSTTERQLLLAGCSLTTDQVEDVETMLSAIPTLWVRAHCVVEAEEVDDDVVMEGDLVTCRVKAILTRPTHAVALFEQDATKGKALLAYAPRLPFPKEEVWYFMFVDPTANASMCIVKQNLMQADVIGARYAASFAHKRSTATADSQTDTAHRSSGASDEASAKLLGPSGTSPFAAKHFEAGSSAEQLGQTFELKFYAPLTAGKYDLQLLCMPDTWVGCDRAIPIKLKVEQRTRSDREGRGRRAALVQRTEESDAYIQGSSAGSAVDSDAGQNEDEEDQNDAYDSDEYGTEESGPEDEEGTHSEDD</sequence>
<keyword evidence="5" id="KW-0653">Protein transport</keyword>
<keyword evidence="7 10" id="KW-0472">Membrane</keyword>
<evidence type="ECO:0000256" key="1">
    <source>
        <dbReference type="ARBA" id="ARBA00004477"/>
    </source>
</evidence>
<dbReference type="SMART" id="SM00973">
    <property type="entry name" value="Sec63"/>
    <property type="match status" value="1"/>
</dbReference>
<evidence type="ECO:0000259" key="11">
    <source>
        <dbReference type="PROSITE" id="PS50076"/>
    </source>
</evidence>
<dbReference type="SUPFAM" id="SSF46565">
    <property type="entry name" value="Chaperone J-domain"/>
    <property type="match status" value="1"/>
</dbReference>
<comment type="subcellular location">
    <subcellularLocation>
        <location evidence="1">Endoplasmic reticulum membrane</location>
        <topology evidence="1">Multi-pass membrane protein</topology>
    </subcellularLocation>
</comment>
<feature type="transmembrane region" description="Helical" evidence="10">
    <location>
        <begin position="71"/>
        <end position="89"/>
    </location>
</feature>
<dbReference type="PANTHER" id="PTHR24075:SF0">
    <property type="entry name" value="TRANSLOCATION PROTEIN SEC63 HOMOLOG"/>
    <property type="match status" value="1"/>
</dbReference>
<reference evidence="12" key="1">
    <citation type="journal article" date="2019" name="Plant J.">
        <title>Chlorella vulgaris genome assembly and annotation reveals the molecular basis for metabolic acclimation to high light conditions.</title>
        <authorList>
            <person name="Cecchin M."/>
            <person name="Marcolungo L."/>
            <person name="Rossato M."/>
            <person name="Girolomoni L."/>
            <person name="Cosentino E."/>
            <person name="Cuine S."/>
            <person name="Li-Beisson Y."/>
            <person name="Delledonne M."/>
            <person name="Ballottari M."/>
        </authorList>
    </citation>
    <scope>NUCLEOTIDE SEQUENCE</scope>
    <source>
        <strain evidence="12">211/11P</strain>
    </source>
</reference>
<dbReference type="Gene3D" id="1.10.287.110">
    <property type="entry name" value="DnaJ domain"/>
    <property type="match status" value="1"/>
</dbReference>
<dbReference type="GO" id="GO:0006614">
    <property type="term" value="P:SRP-dependent cotranslational protein targeting to membrane"/>
    <property type="evidence" value="ECO:0007669"/>
    <property type="project" value="TreeGrafter"/>
</dbReference>
<dbReference type="Gene3D" id="2.60.40.150">
    <property type="entry name" value="C2 domain"/>
    <property type="match status" value="1"/>
</dbReference>
<feature type="region of interest" description="Disordered" evidence="9">
    <location>
        <begin position="649"/>
        <end position="723"/>
    </location>
</feature>
<feature type="compositionally biased region" description="Acidic residues" evidence="9">
    <location>
        <begin position="689"/>
        <end position="716"/>
    </location>
</feature>
<dbReference type="GO" id="GO:0006620">
    <property type="term" value="P:post-translational protein targeting to endoplasmic reticulum membrane"/>
    <property type="evidence" value="ECO:0007669"/>
    <property type="project" value="TreeGrafter"/>
</dbReference>
<comment type="caution">
    <text evidence="12">The sequence shown here is derived from an EMBL/GenBank/DDBJ whole genome shotgun (WGS) entry which is preliminary data.</text>
</comment>
<feature type="compositionally biased region" description="Basic and acidic residues" evidence="9">
    <location>
        <begin position="649"/>
        <end position="658"/>
    </location>
</feature>
<evidence type="ECO:0000256" key="7">
    <source>
        <dbReference type="ARBA" id="ARBA00023136"/>
    </source>
</evidence>
<gene>
    <name evidence="12" type="ORF">D9Q98_010414</name>
</gene>
<dbReference type="SUPFAM" id="SSF158702">
    <property type="entry name" value="Sec63 N-terminal domain-like"/>
    <property type="match status" value="1"/>
</dbReference>
<evidence type="ECO:0000256" key="8">
    <source>
        <dbReference type="ARBA" id="ARBA00023186"/>
    </source>
</evidence>
<dbReference type="PRINTS" id="PR00625">
    <property type="entry name" value="JDOMAIN"/>
</dbReference>
<protein>
    <recommendedName>
        <fullName evidence="11">J domain-containing protein</fullName>
    </recommendedName>
</protein>
<evidence type="ECO:0000256" key="4">
    <source>
        <dbReference type="ARBA" id="ARBA00022824"/>
    </source>
</evidence>
<dbReference type="InterPro" id="IPR036869">
    <property type="entry name" value="J_dom_sf"/>
</dbReference>
<dbReference type="Gene3D" id="1.10.3380.10">
    <property type="entry name" value="Sec63 N-terminal domain-like domain"/>
    <property type="match status" value="1"/>
</dbReference>
<feature type="region of interest" description="Disordered" evidence="9">
    <location>
        <begin position="559"/>
        <end position="581"/>
    </location>
</feature>
<evidence type="ECO:0000313" key="12">
    <source>
        <dbReference type="EMBL" id="KAI3432830.1"/>
    </source>
</evidence>
<feature type="transmembrane region" description="Helical" evidence="10">
    <location>
        <begin position="12"/>
        <end position="31"/>
    </location>
</feature>
<reference evidence="12" key="2">
    <citation type="submission" date="2020-11" db="EMBL/GenBank/DDBJ databases">
        <authorList>
            <person name="Cecchin M."/>
            <person name="Marcolungo L."/>
            <person name="Rossato M."/>
            <person name="Girolomoni L."/>
            <person name="Cosentino E."/>
            <person name="Cuine S."/>
            <person name="Li-Beisson Y."/>
            <person name="Delledonne M."/>
            <person name="Ballottari M."/>
        </authorList>
    </citation>
    <scope>NUCLEOTIDE SEQUENCE</scope>
    <source>
        <strain evidence="12">211/11P</strain>
        <tissue evidence="12">Whole cell</tissue>
    </source>
</reference>
<dbReference type="InterPro" id="IPR001623">
    <property type="entry name" value="DnaJ_domain"/>
</dbReference>
<dbReference type="PANTHER" id="PTHR24075">
    <property type="entry name" value="SEC63 DOMAIN-CONTAINING"/>
    <property type="match status" value="1"/>
</dbReference>
<keyword evidence="4" id="KW-0256">Endoplasmic reticulum</keyword>
<organism evidence="12 13">
    <name type="scientific">Chlorella vulgaris</name>
    <name type="common">Green alga</name>
    <dbReference type="NCBI Taxonomy" id="3077"/>
    <lineage>
        <taxon>Eukaryota</taxon>
        <taxon>Viridiplantae</taxon>
        <taxon>Chlorophyta</taxon>
        <taxon>core chlorophytes</taxon>
        <taxon>Trebouxiophyceae</taxon>
        <taxon>Chlorellales</taxon>
        <taxon>Chlorellaceae</taxon>
        <taxon>Chlorella clade</taxon>
        <taxon>Chlorella</taxon>
    </lineage>
</organism>
<dbReference type="AlphaFoldDB" id="A0A9D4TRP9"/>
<dbReference type="SUPFAM" id="SSF81296">
    <property type="entry name" value="E set domains"/>
    <property type="match status" value="1"/>
</dbReference>
<dbReference type="CDD" id="cd06257">
    <property type="entry name" value="DnaJ"/>
    <property type="match status" value="1"/>
</dbReference>
<dbReference type="OrthoDB" id="1734229at2759"/>
<dbReference type="Pfam" id="PF00226">
    <property type="entry name" value="DnaJ"/>
    <property type="match status" value="1"/>
</dbReference>
<dbReference type="Gene3D" id="1.10.150.20">
    <property type="entry name" value="5' to 3' exonuclease, C-terminal subdomain"/>
    <property type="match status" value="1"/>
</dbReference>
<keyword evidence="8" id="KW-0143">Chaperone</keyword>
<proteinExistence type="predicted"/>
<dbReference type="InterPro" id="IPR035892">
    <property type="entry name" value="C2_domain_sf"/>
</dbReference>
<keyword evidence="2" id="KW-0813">Transport</keyword>
<name>A0A9D4TRP9_CHLVU</name>
<dbReference type="InterPro" id="IPR004179">
    <property type="entry name" value="Sec63-dom"/>
</dbReference>
<feature type="compositionally biased region" description="Low complexity" evidence="9">
    <location>
        <begin position="676"/>
        <end position="688"/>
    </location>
</feature>
<dbReference type="InterPro" id="IPR014756">
    <property type="entry name" value="Ig_E-set"/>
</dbReference>
<dbReference type="EMBL" id="SIDB01000005">
    <property type="protein sequence ID" value="KAI3432830.1"/>
    <property type="molecule type" value="Genomic_DNA"/>
</dbReference>
<dbReference type="GO" id="GO:0003723">
    <property type="term" value="F:RNA binding"/>
    <property type="evidence" value="ECO:0007669"/>
    <property type="project" value="TreeGrafter"/>
</dbReference>
<dbReference type="GO" id="GO:0008320">
    <property type="term" value="F:protein transmembrane transporter activity"/>
    <property type="evidence" value="ECO:0007669"/>
    <property type="project" value="TreeGrafter"/>
</dbReference>
<accession>A0A9D4TRP9</accession>
<evidence type="ECO:0000313" key="13">
    <source>
        <dbReference type="Proteomes" id="UP001055712"/>
    </source>
</evidence>
<keyword evidence="3 10" id="KW-0812">Transmembrane</keyword>
<dbReference type="PROSITE" id="PS50076">
    <property type="entry name" value="DNAJ_2"/>
    <property type="match status" value="1"/>
</dbReference>
<keyword evidence="13" id="KW-1185">Reference proteome</keyword>
<dbReference type="SMART" id="SM00271">
    <property type="entry name" value="DnaJ"/>
    <property type="match status" value="1"/>
</dbReference>
<evidence type="ECO:0000256" key="10">
    <source>
        <dbReference type="SAM" id="Phobius"/>
    </source>
</evidence>
<dbReference type="Proteomes" id="UP001055712">
    <property type="component" value="Unassembled WGS sequence"/>
</dbReference>
<feature type="transmembrane region" description="Helical" evidence="10">
    <location>
        <begin position="193"/>
        <end position="215"/>
    </location>
</feature>
<dbReference type="Pfam" id="PF02889">
    <property type="entry name" value="Sec63"/>
    <property type="match status" value="1"/>
</dbReference>
<dbReference type="GO" id="GO:0031207">
    <property type="term" value="C:Sec62/Sec63 complex"/>
    <property type="evidence" value="ECO:0007669"/>
    <property type="project" value="TreeGrafter"/>
</dbReference>